<dbReference type="EMBL" id="VNHS01000003">
    <property type="protein sequence ID" value="TYP76796.1"/>
    <property type="molecule type" value="Genomic_DNA"/>
</dbReference>
<evidence type="ECO:0000313" key="2">
    <source>
        <dbReference type="Proteomes" id="UP000323257"/>
    </source>
</evidence>
<name>A0A5S5CES2_9BACL</name>
<evidence type="ECO:0000313" key="1">
    <source>
        <dbReference type="EMBL" id="TYP76796.1"/>
    </source>
</evidence>
<sequence>MDSVKKIVYSKKIEKHVTYAPTLGSAIQYTNVGMLEEWIQCYLLLTRKAAPTLDALTKDEYLYFGVVKFPLRLIQPNGVDSGGSLSNGTAEHLADSPPMLVRYEEGKFHCIEQLDLLAELKQRKVNTFPTIIVMKRNDDYKRFMKYYGTIFHYVDHV</sequence>
<protein>
    <submittedName>
        <fullName evidence="1">Uncharacterized protein</fullName>
    </submittedName>
</protein>
<dbReference type="AlphaFoldDB" id="A0A5S5CES2"/>
<keyword evidence="2" id="KW-1185">Reference proteome</keyword>
<dbReference type="RefSeq" id="WP_148929160.1">
    <property type="nucleotide sequence ID" value="NZ_VNHS01000003.1"/>
</dbReference>
<organism evidence="1 2">
    <name type="scientific">Paenibacillus methanolicus</name>
    <dbReference type="NCBI Taxonomy" id="582686"/>
    <lineage>
        <taxon>Bacteria</taxon>
        <taxon>Bacillati</taxon>
        <taxon>Bacillota</taxon>
        <taxon>Bacilli</taxon>
        <taxon>Bacillales</taxon>
        <taxon>Paenibacillaceae</taxon>
        <taxon>Paenibacillus</taxon>
    </lineage>
</organism>
<gene>
    <name evidence="1" type="ORF">BCM02_103460</name>
</gene>
<accession>A0A5S5CES2</accession>
<dbReference type="Proteomes" id="UP000323257">
    <property type="component" value="Unassembled WGS sequence"/>
</dbReference>
<comment type="caution">
    <text evidence="1">The sequence shown here is derived from an EMBL/GenBank/DDBJ whole genome shotgun (WGS) entry which is preliminary data.</text>
</comment>
<dbReference type="OrthoDB" id="2623077at2"/>
<reference evidence="1 2" key="1">
    <citation type="submission" date="2019-07" db="EMBL/GenBank/DDBJ databases">
        <title>Genomic Encyclopedia of Type Strains, Phase III (KMG-III): the genomes of soil and plant-associated and newly described type strains.</title>
        <authorList>
            <person name="Whitman W."/>
        </authorList>
    </citation>
    <scope>NUCLEOTIDE SEQUENCE [LARGE SCALE GENOMIC DNA]</scope>
    <source>
        <strain evidence="1 2">BL24</strain>
    </source>
</reference>
<proteinExistence type="predicted"/>